<protein>
    <submittedName>
        <fullName evidence="5">Transcriptional regulator</fullName>
    </submittedName>
</protein>
<dbReference type="RefSeq" id="WP_100673730.1">
    <property type="nucleotide sequence ID" value="NZ_NJGD01000013.1"/>
</dbReference>
<dbReference type="InterPro" id="IPR046532">
    <property type="entry name" value="DUF6597"/>
</dbReference>
<dbReference type="PROSITE" id="PS01124">
    <property type="entry name" value="HTH_ARAC_FAMILY_2"/>
    <property type="match status" value="1"/>
</dbReference>
<accession>A0A2J0YX71</accession>
<evidence type="ECO:0000256" key="3">
    <source>
        <dbReference type="ARBA" id="ARBA00023163"/>
    </source>
</evidence>
<dbReference type="AlphaFoldDB" id="A0A2J0YX71"/>
<keyword evidence="2" id="KW-0238">DNA-binding</keyword>
<dbReference type="GO" id="GO:0043565">
    <property type="term" value="F:sequence-specific DNA binding"/>
    <property type="evidence" value="ECO:0007669"/>
    <property type="project" value="InterPro"/>
</dbReference>
<dbReference type="GO" id="GO:0003700">
    <property type="term" value="F:DNA-binding transcription factor activity"/>
    <property type="evidence" value="ECO:0007669"/>
    <property type="project" value="InterPro"/>
</dbReference>
<sequence length="305" mass="32749">MGTSCPAYHKDAGAADRLQREVAAGCPGVDRPRLCPPALAQTSGIYREQSPPAALASYFKCLWLHRMPDGAPSTIAVVPDGCSDIIWSSNGLAIVGPDRVAAFPKLPAGETIIGARFRIGAAAPWLRTPLREITGQTVPLHLVWGPAANEIEARMREAASTPERLGVLAAALLGRLSAGAEPPPPDIAACVAHLQVDRLTLDDPVRTLVREIGTSERTFRRLCHEHLGYGAKTLDRILRLQRFLAACRARPGDTLANIAADAGYADQAHLAREARGLTSFTPREIQRQLAAPFGLGRVENSHITY</sequence>
<dbReference type="InterPro" id="IPR018060">
    <property type="entry name" value="HTH_AraC"/>
</dbReference>
<dbReference type="Gene3D" id="1.10.10.60">
    <property type="entry name" value="Homeodomain-like"/>
    <property type="match status" value="1"/>
</dbReference>
<keyword evidence="1" id="KW-0805">Transcription regulation</keyword>
<dbReference type="SMART" id="SM00342">
    <property type="entry name" value="HTH_ARAC"/>
    <property type="match status" value="1"/>
</dbReference>
<evidence type="ECO:0000259" key="4">
    <source>
        <dbReference type="PROSITE" id="PS01124"/>
    </source>
</evidence>
<name>A0A2J0YX71_RHIML</name>
<gene>
    <name evidence="5" type="ORF">CEJ86_23985</name>
</gene>
<dbReference type="Pfam" id="PF20240">
    <property type="entry name" value="DUF6597"/>
    <property type="match status" value="1"/>
</dbReference>
<proteinExistence type="predicted"/>
<dbReference type="Pfam" id="PF12833">
    <property type="entry name" value="HTH_18"/>
    <property type="match status" value="1"/>
</dbReference>
<organism evidence="5 6">
    <name type="scientific">Rhizobium meliloti</name>
    <name type="common">Ensifer meliloti</name>
    <name type="synonym">Sinorhizobium meliloti</name>
    <dbReference type="NCBI Taxonomy" id="382"/>
    <lineage>
        <taxon>Bacteria</taxon>
        <taxon>Pseudomonadati</taxon>
        <taxon>Pseudomonadota</taxon>
        <taxon>Alphaproteobacteria</taxon>
        <taxon>Hyphomicrobiales</taxon>
        <taxon>Rhizobiaceae</taxon>
        <taxon>Sinorhizobium/Ensifer group</taxon>
        <taxon>Sinorhizobium</taxon>
    </lineage>
</organism>
<feature type="domain" description="HTH araC/xylS-type" evidence="4">
    <location>
        <begin position="205"/>
        <end position="288"/>
    </location>
</feature>
<evidence type="ECO:0000313" key="5">
    <source>
        <dbReference type="EMBL" id="PJR12882.1"/>
    </source>
</evidence>
<dbReference type="EMBL" id="NJGD01000013">
    <property type="protein sequence ID" value="PJR12882.1"/>
    <property type="molecule type" value="Genomic_DNA"/>
</dbReference>
<dbReference type="PANTHER" id="PTHR46796">
    <property type="entry name" value="HTH-TYPE TRANSCRIPTIONAL ACTIVATOR RHAS-RELATED"/>
    <property type="match status" value="1"/>
</dbReference>
<evidence type="ECO:0000313" key="6">
    <source>
        <dbReference type="Proteomes" id="UP000231987"/>
    </source>
</evidence>
<evidence type="ECO:0000256" key="2">
    <source>
        <dbReference type="ARBA" id="ARBA00023125"/>
    </source>
</evidence>
<comment type="caution">
    <text evidence="5">The sequence shown here is derived from an EMBL/GenBank/DDBJ whole genome shotgun (WGS) entry which is preliminary data.</text>
</comment>
<dbReference type="InterPro" id="IPR050204">
    <property type="entry name" value="AraC_XylS_family_regulators"/>
</dbReference>
<evidence type="ECO:0000256" key="1">
    <source>
        <dbReference type="ARBA" id="ARBA00023015"/>
    </source>
</evidence>
<dbReference type="PANTHER" id="PTHR46796:SF15">
    <property type="entry name" value="BLL1074 PROTEIN"/>
    <property type="match status" value="1"/>
</dbReference>
<keyword evidence="3" id="KW-0804">Transcription</keyword>
<dbReference type="Proteomes" id="UP000231987">
    <property type="component" value="Unassembled WGS sequence"/>
</dbReference>
<reference evidence="5 6" key="1">
    <citation type="submission" date="2017-06" db="EMBL/GenBank/DDBJ databases">
        <title>Ensifer strains isolated from leguminous trees and herbs display diverse denitrification phenotypes with some acting as strong N2O sinks.</title>
        <authorList>
            <person name="Woliy K."/>
            <person name="Mania D."/>
            <person name="Bakken L.R."/>
            <person name="Frostegard A."/>
        </authorList>
    </citation>
    <scope>NUCLEOTIDE SEQUENCE [LARGE SCALE GENOMIC DNA]</scope>
    <source>
        <strain evidence="5 6">AC50a</strain>
    </source>
</reference>